<dbReference type="EMBL" id="CAAHCU010000001">
    <property type="protein sequence ID" value="VGL69470.1"/>
    <property type="molecule type" value="Genomic_DNA"/>
</dbReference>
<sequence length="120" mass="13909">MLPLSWRHSICRLATILLRIFHKRTGIPGKTQHSFKATSSDSPNLRRDLTQPLLKSGFFCYQTVEVGKIDFLLPKSVFKLLSGHARVKKIWLLHRFPQKSKTPPVGRVQNQFHLDVRIHD</sequence>
<reference evidence="1" key="1">
    <citation type="submission" date="2019-03" db="EMBL/GenBank/DDBJ databases">
        <authorList>
            <consortium name="Pathogen Informatics"/>
        </authorList>
    </citation>
    <scope>NUCLEOTIDE SEQUENCE</scope>
    <source>
        <strain evidence="1">5012STDY7626448</strain>
    </source>
</reference>
<proteinExistence type="predicted"/>
<name>A0A486P7N7_KLEPN</name>
<dbReference type="AlphaFoldDB" id="A0A486P7N7"/>
<gene>
    <name evidence="1" type="ORF">SAMEA4873650_01901</name>
</gene>
<accession>A0A486P7N7</accession>
<organism evidence="1">
    <name type="scientific">Klebsiella pneumoniae</name>
    <dbReference type="NCBI Taxonomy" id="573"/>
    <lineage>
        <taxon>Bacteria</taxon>
        <taxon>Pseudomonadati</taxon>
        <taxon>Pseudomonadota</taxon>
        <taxon>Gammaproteobacteria</taxon>
        <taxon>Enterobacterales</taxon>
        <taxon>Enterobacteriaceae</taxon>
        <taxon>Klebsiella/Raoultella group</taxon>
        <taxon>Klebsiella</taxon>
        <taxon>Klebsiella pneumoniae complex</taxon>
    </lineage>
</organism>
<protein>
    <submittedName>
        <fullName evidence="1">Uncharacterized protein</fullName>
    </submittedName>
</protein>
<evidence type="ECO:0000313" key="1">
    <source>
        <dbReference type="EMBL" id="VGL69470.1"/>
    </source>
</evidence>